<keyword evidence="3 4" id="KW-0460">Magnesium</keyword>
<dbReference type="Gene3D" id="3.60.10.10">
    <property type="entry name" value="Endonuclease/exonuclease/phosphatase"/>
    <property type="match status" value="1"/>
</dbReference>
<keyword evidence="2" id="KW-0378">Hydrolase</keyword>
<dbReference type="EMBL" id="BT081446">
    <property type="protein sequence ID" value="ACO51577.1"/>
    <property type="molecule type" value="mRNA"/>
</dbReference>
<keyword evidence="1 4" id="KW-0479">Metal-binding</keyword>
<dbReference type="InterPro" id="IPR036691">
    <property type="entry name" value="Endo/exonu/phosph_ase_sf"/>
</dbReference>
<dbReference type="SUPFAM" id="SSF56219">
    <property type="entry name" value="DNase I-like"/>
    <property type="match status" value="1"/>
</dbReference>
<dbReference type="GO" id="GO:0003906">
    <property type="term" value="F:DNA-(apurinic or apyrimidinic site) endonuclease activity"/>
    <property type="evidence" value="ECO:0007669"/>
    <property type="project" value="TreeGrafter"/>
</dbReference>
<gene>
    <name evidence="5" type="primary">POL2</name>
</gene>
<feature type="binding site" evidence="4">
    <location>
        <position position="48"/>
    </location>
    <ligand>
        <name>Mg(2+)</name>
        <dbReference type="ChEBI" id="CHEBI:18420"/>
        <label>1</label>
    </ligand>
</feature>
<accession>C1C3L7</accession>
<dbReference type="AlphaFoldDB" id="C1C3L7"/>
<proteinExistence type="evidence at transcript level"/>
<dbReference type="GO" id="GO:0006284">
    <property type="term" value="P:base-excision repair"/>
    <property type="evidence" value="ECO:0007669"/>
    <property type="project" value="TreeGrafter"/>
</dbReference>
<reference evidence="5" key="1">
    <citation type="submission" date="2009-04" db="EMBL/GenBank/DDBJ databases">
        <title>Rana catesbeiana ESTs and full-length cDNAs.</title>
        <authorList>
            <person name="Helbing C.C."/>
            <person name="Veldhoen N."/>
            <person name="Leong J."/>
            <person name="Koop B.F."/>
        </authorList>
    </citation>
    <scope>NUCLEOTIDE SEQUENCE</scope>
    <source>
        <tissue evidence="5">Mixed tissue</tissue>
    </source>
</reference>
<dbReference type="GO" id="GO:0046872">
    <property type="term" value="F:metal ion binding"/>
    <property type="evidence" value="ECO:0007669"/>
    <property type="project" value="UniProtKB-KW"/>
</dbReference>
<evidence type="ECO:0000256" key="4">
    <source>
        <dbReference type="PIRSR" id="PIRSR604808-2"/>
    </source>
</evidence>
<comment type="cofactor">
    <cofactor evidence="4">
        <name>Mg(2+)</name>
        <dbReference type="ChEBI" id="CHEBI:18420"/>
    </cofactor>
    <cofactor evidence="4">
        <name>Mn(2+)</name>
        <dbReference type="ChEBI" id="CHEBI:29035"/>
    </cofactor>
    <text evidence="4">Probably binds two magnesium or manganese ions per subunit.</text>
</comment>
<dbReference type="PANTHER" id="PTHR22748">
    <property type="entry name" value="AP ENDONUCLEASE"/>
    <property type="match status" value="1"/>
</dbReference>
<organism evidence="5">
    <name type="scientific">Aquarana catesbeiana</name>
    <name type="common">American bullfrog</name>
    <name type="synonym">Rana catesbeiana</name>
    <dbReference type="NCBI Taxonomy" id="8400"/>
    <lineage>
        <taxon>Eukaryota</taxon>
        <taxon>Metazoa</taxon>
        <taxon>Chordata</taxon>
        <taxon>Craniata</taxon>
        <taxon>Vertebrata</taxon>
        <taxon>Euteleostomi</taxon>
        <taxon>Amphibia</taxon>
        <taxon>Batrachia</taxon>
        <taxon>Anura</taxon>
        <taxon>Neobatrachia</taxon>
        <taxon>Ranoidea</taxon>
        <taxon>Ranidae</taxon>
        <taxon>Aquarana</taxon>
    </lineage>
</organism>
<feature type="binding site" evidence="4">
    <location>
        <position position="19"/>
    </location>
    <ligand>
        <name>Mg(2+)</name>
        <dbReference type="ChEBI" id="CHEBI:18420"/>
        <label>1</label>
    </ligand>
</feature>
<name>C1C3L7_AQUCT</name>
<keyword evidence="4" id="KW-0464">Manganese</keyword>
<evidence type="ECO:0000256" key="1">
    <source>
        <dbReference type="ARBA" id="ARBA00022723"/>
    </source>
</evidence>
<dbReference type="GO" id="GO:0008081">
    <property type="term" value="F:phosphoric diester hydrolase activity"/>
    <property type="evidence" value="ECO:0007669"/>
    <property type="project" value="TreeGrafter"/>
</dbReference>
<evidence type="ECO:0000256" key="2">
    <source>
        <dbReference type="ARBA" id="ARBA00022801"/>
    </source>
</evidence>
<dbReference type="GO" id="GO:0008311">
    <property type="term" value="F:double-stranded DNA 3'-5' DNA exonuclease activity"/>
    <property type="evidence" value="ECO:0007669"/>
    <property type="project" value="TreeGrafter"/>
</dbReference>
<dbReference type="PANTHER" id="PTHR22748:SF26">
    <property type="entry name" value="ENDONUCLEASE_EXONUCLEASE_PHOSPHATASE DOMAIN-CONTAINING PROTEIN"/>
    <property type="match status" value="1"/>
</dbReference>
<protein>
    <submittedName>
        <fullName evidence="5">Retrovirus-related Pol polyprotein LINE-1</fullName>
    </submittedName>
</protein>
<dbReference type="InterPro" id="IPR004808">
    <property type="entry name" value="AP_endonuc_1"/>
</dbReference>
<dbReference type="GO" id="GO:0005634">
    <property type="term" value="C:nucleus"/>
    <property type="evidence" value="ECO:0007669"/>
    <property type="project" value="TreeGrafter"/>
</dbReference>
<sequence length="156" mass="17381">MQTKPLTNLSLMLRCISLNVKGLNLPEKRSQVLSSLSKHKAHFIFLQETHFRSDAIPKLSNHIYRSAFHATNPDAKRKGISILISKHANFHLSDSLIDPAGRFIFLKGTYAAKPITLANIYCPNEHQVTFFRSTCDLLASFQEGLVLLGGGTSTFP</sequence>
<evidence type="ECO:0000313" key="5">
    <source>
        <dbReference type="EMBL" id="ACO51577.1"/>
    </source>
</evidence>
<evidence type="ECO:0000256" key="3">
    <source>
        <dbReference type="ARBA" id="ARBA00022842"/>
    </source>
</evidence>